<dbReference type="PANTHER" id="PTHR48080">
    <property type="entry name" value="D-GALACTONATE DEHYDRATASE-RELATED"/>
    <property type="match status" value="1"/>
</dbReference>
<sequence length="415" mass="46137">MLKRTAYAALGSISPFSLPSLARAIQSSSTPYQRPKLKITDVRTAQVLVHGPQTHVRIYTDQGIYGQGEATDAAVGASSLIRGWRRMLIGLDPLNVEAIWERIRTIGIFAGAQAGQYVCALSGVEIALWDLAGKALGLPIYQLLGGKFRDKVQIYCDSDMDVPIGPEADRKLPWIKAQGFKAMKIDLDDARDPARWDSFNWTATNGEIDRMVKWVSHVHESIPDYMALACDMHGRYDAATGKKVAKALEPFKLMWLEEPCPPEDIDAMTDIRHSTSTPIACGENLYMRWGYRELLDKEAVDIIQPDFEKVGGLAEAQKVANMAQAYYVPVAPHCVVSPIGQMATAHACATFPNFLACEWHWINHQDLWKAWVKEGEIIVNGYVTPPDRPGIGLEMDEEVAKKAQIPGTPWFEPET</sequence>
<dbReference type="GO" id="GO:0016829">
    <property type="term" value="F:lyase activity"/>
    <property type="evidence" value="ECO:0007669"/>
    <property type="project" value="UniProtKB-KW"/>
</dbReference>
<dbReference type="CDD" id="cd03316">
    <property type="entry name" value="MR_like"/>
    <property type="match status" value="1"/>
</dbReference>
<dbReference type="InterPro" id="IPR013342">
    <property type="entry name" value="Mandelate_racemase_C"/>
</dbReference>
<dbReference type="Pfam" id="PF13378">
    <property type="entry name" value="MR_MLE_C"/>
    <property type="match status" value="1"/>
</dbReference>
<name>A0A2N9M894_9BACT</name>
<dbReference type="Pfam" id="PF02746">
    <property type="entry name" value="MR_MLE_N"/>
    <property type="match status" value="1"/>
</dbReference>
<dbReference type="SUPFAM" id="SSF51604">
    <property type="entry name" value="Enolase C-terminal domain-like"/>
    <property type="match status" value="1"/>
</dbReference>
<dbReference type="GO" id="GO:0009063">
    <property type="term" value="P:amino acid catabolic process"/>
    <property type="evidence" value="ECO:0007669"/>
    <property type="project" value="InterPro"/>
</dbReference>
<dbReference type="Proteomes" id="UP000239735">
    <property type="component" value="Unassembled WGS sequence"/>
</dbReference>
<dbReference type="SFLD" id="SFLDS00001">
    <property type="entry name" value="Enolase"/>
    <property type="match status" value="1"/>
</dbReference>
<dbReference type="Gene3D" id="3.20.20.120">
    <property type="entry name" value="Enolase-like C-terminal domain"/>
    <property type="match status" value="1"/>
</dbReference>
<accession>A0A2N9M894</accession>
<keyword evidence="1" id="KW-0456">Lyase</keyword>
<organism evidence="3 4">
    <name type="scientific">Candidatus Sulfuritelmatomonas gaucii</name>
    <dbReference type="NCBI Taxonomy" id="2043161"/>
    <lineage>
        <taxon>Bacteria</taxon>
        <taxon>Pseudomonadati</taxon>
        <taxon>Acidobacteriota</taxon>
        <taxon>Terriglobia</taxon>
        <taxon>Terriglobales</taxon>
        <taxon>Acidobacteriaceae</taxon>
        <taxon>Candidatus Sulfuritelmatomonas</taxon>
    </lineage>
</organism>
<dbReference type="Gene3D" id="3.30.390.10">
    <property type="entry name" value="Enolase-like, N-terminal domain"/>
    <property type="match status" value="1"/>
</dbReference>
<dbReference type="InterPro" id="IPR029065">
    <property type="entry name" value="Enolase_C-like"/>
</dbReference>
<dbReference type="PROSITE" id="PS00908">
    <property type="entry name" value="MR_MLE_1"/>
    <property type="match status" value="1"/>
</dbReference>
<protein>
    <submittedName>
        <fullName evidence="3">Mandelate racemase/muconate lactonizing enzyme, C-terminal domain protein</fullName>
    </submittedName>
</protein>
<reference evidence="4" key="1">
    <citation type="submission" date="2018-02" db="EMBL/GenBank/DDBJ databases">
        <authorList>
            <person name="Hausmann B."/>
        </authorList>
    </citation>
    <scope>NUCLEOTIDE SEQUENCE [LARGE SCALE GENOMIC DNA]</scope>
    <source>
        <strain evidence="4">Peat soil MAG SbA5</strain>
    </source>
</reference>
<dbReference type="SMART" id="SM00922">
    <property type="entry name" value="MR_MLE"/>
    <property type="match status" value="1"/>
</dbReference>
<evidence type="ECO:0000256" key="1">
    <source>
        <dbReference type="ARBA" id="ARBA00023239"/>
    </source>
</evidence>
<dbReference type="InterPro" id="IPR034593">
    <property type="entry name" value="DgoD-like"/>
</dbReference>
<evidence type="ECO:0000313" key="4">
    <source>
        <dbReference type="Proteomes" id="UP000239735"/>
    </source>
</evidence>
<evidence type="ECO:0000259" key="2">
    <source>
        <dbReference type="SMART" id="SM00922"/>
    </source>
</evidence>
<evidence type="ECO:0000313" key="3">
    <source>
        <dbReference type="EMBL" id="SPE31628.1"/>
    </source>
</evidence>
<dbReference type="InterPro" id="IPR036849">
    <property type="entry name" value="Enolase-like_C_sf"/>
</dbReference>
<dbReference type="InterPro" id="IPR018110">
    <property type="entry name" value="Mandel_Rmase/mucon_lact_enz_CS"/>
</dbReference>
<dbReference type="OrthoDB" id="9775391at2"/>
<gene>
    <name evidence="3" type="ORF">SBA5_90005</name>
</gene>
<feature type="domain" description="Mandelate racemase/muconate lactonizing enzyme C-terminal" evidence="2">
    <location>
        <begin position="166"/>
        <end position="278"/>
    </location>
</feature>
<dbReference type="InterPro" id="IPR029017">
    <property type="entry name" value="Enolase-like_N"/>
</dbReference>
<dbReference type="SFLD" id="SFLDG00179">
    <property type="entry name" value="mandelate_racemase"/>
    <property type="match status" value="1"/>
</dbReference>
<dbReference type="EMBL" id="OKRB01000152">
    <property type="protein sequence ID" value="SPE31628.1"/>
    <property type="molecule type" value="Genomic_DNA"/>
</dbReference>
<dbReference type="AlphaFoldDB" id="A0A2N9M894"/>
<proteinExistence type="predicted"/>
<dbReference type="PANTHER" id="PTHR48080:SF2">
    <property type="entry name" value="D-GALACTONATE DEHYDRATASE"/>
    <property type="match status" value="1"/>
</dbReference>
<dbReference type="InterPro" id="IPR013341">
    <property type="entry name" value="Mandelate_racemase_N_dom"/>
</dbReference>
<dbReference type="SUPFAM" id="SSF54826">
    <property type="entry name" value="Enolase N-terminal domain-like"/>
    <property type="match status" value="1"/>
</dbReference>